<dbReference type="RefSeq" id="XP_009531440.1">
    <property type="nucleotide sequence ID" value="XM_009533145.1"/>
</dbReference>
<feature type="transmembrane region" description="Helical" evidence="1">
    <location>
        <begin position="136"/>
        <end position="163"/>
    </location>
</feature>
<name>G4ZRX4_PHYSP</name>
<feature type="transmembrane region" description="Helical" evidence="1">
    <location>
        <begin position="221"/>
        <end position="242"/>
    </location>
</feature>
<keyword evidence="1" id="KW-0472">Membrane</keyword>
<dbReference type="SMR" id="G4ZRX4"/>
<organism evidence="2 3">
    <name type="scientific">Phytophthora sojae (strain P6497)</name>
    <name type="common">Soybean stem and root rot agent</name>
    <name type="synonym">Phytophthora megasperma f. sp. glycines</name>
    <dbReference type="NCBI Taxonomy" id="1094619"/>
    <lineage>
        <taxon>Eukaryota</taxon>
        <taxon>Sar</taxon>
        <taxon>Stramenopiles</taxon>
        <taxon>Oomycota</taxon>
        <taxon>Peronosporomycetes</taxon>
        <taxon>Peronosporales</taxon>
        <taxon>Peronosporaceae</taxon>
        <taxon>Phytophthora</taxon>
    </lineage>
</organism>
<reference evidence="2 3" key="1">
    <citation type="journal article" date="2006" name="Science">
        <title>Phytophthora genome sequences uncover evolutionary origins and mechanisms of pathogenesis.</title>
        <authorList>
            <person name="Tyler B.M."/>
            <person name="Tripathy S."/>
            <person name="Zhang X."/>
            <person name="Dehal P."/>
            <person name="Jiang R.H."/>
            <person name="Aerts A."/>
            <person name="Arredondo F.D."/>
            <person name="Baxter L."/>
            <person name="Bensasson D."/>
            <person name="Beynon J.L."/>
            <person name="Chapman J."/>
            <person name="Damasceno C.M."/>
            <person name="Dorrance A.E."/>
            <person name="Dou D."/>
            <person name="Dickerman A.W."/>
            <person name="Dubchak I.L."/>
            <person name="Garbelotto M."/>
            <person name="Gijzen M."/>
            <person name="Gordon S.G."/>
            <person name="Govers F."/>
            <person name="Grunwald N.J."/>
            <person name="Huang W."/>
            <person name="Ivors K.L."/>
            <person name="Jones R.W."/>
            <person name="Kamoun S."/>
            <person name="Krampis K."/>
            <person name="Lamour K.H."/>
            <person name="Lee M.K."/>
            <person name="McDonald W.H."/>
            <person name="Medina M."/>
            <person name="Meijer H.J."/>
            <person name="Nordberg E.K."/>
            <person name="Maclean D.J."/>
            <person name="Ospina-Giraldo M.D."/>
            <person name="Morris P.F."/>
            <person name="Phuntumart V."/>
            <person name="Putnam N.H."/>
            <person name="Rash S."/>
            <person name="Rose J.K."/>
            <person name="Sakihama Y."/>
            <person name="Salamov A.A."/>
            <person name="Savidor A."/>
            <person name="Scheuring C.F."/>
            <person name="Smith B.M."/>
            <person name="Sobral B.W."/>
            <person name="Terry A."/>
            <person name="Torto-Alalibo T.A."/>
            <person name="Win J."/>
            <person name="Xu Z."/>
            <person name="Zhang H."/>
            <person name="Grigoriev I.V."/>
            <person name="Rokhsar D.S."/>
            <person name="Boore J.L."/>
        </authorList>
    </citation>
    <scope>NUCLEOTIDE SEQUENCE [LARGE SCALE GENOMIC DNA]</scope>
    <source>
        <strain evidence="2 3">P6497</strain>
    </source>
</reference>
<feature type="transmembrane region" description="Helical" evidence="1">
    <location>
        <begin position="183"/>
        <end position="209"/>
    </location>
</feature>
<keyword evidence="1" id="KW-0812">Transmembrane</keyword>
<dbReference type="InParanoid" id="G4ZRX4"/>
<accession>G4ZRX4</accession>
<proteinExistence type="predicted"/>
<dbReference type="EMBL" id="JH159156">
    <property type="protein sequence ID" value="EGZ14011.1"/>
    <property type="molecule type" value="Genomic_DNA"/>
</dbReference>
<gene>
    <name evidence="2" type="ORF">PHYSODRAFT_303330</name>
</gene>
<dbReference type="GeneID" id="20642265"/>
<dbReference type="KEGG" id="psoj:PHYSODRAFT_303330"/>
<keyword evidence="3" id="KW-1185">Reference proteome</keyword>
<protein>
    <submittedName>
        <fullName evidence="2">Uncharacterized protein</fullName>
    </submittedName>
</protein>
<dbReference type="Proteomes" id="UP000002640">
    <property type="component" value="Unassembled WGS sequence"/>
</dbReference>
<evidence type="ECO:0000256" key="1">
    <source>
        <dbReference type="SAM" id="Phobius"/>
    </source>
</evidence>
<sequence length="256" mass="28770">MTIADLSQAAITIYGLHVKTRTIRTSMELMAKASRRNGNLLVSTAVVCRDHVKYDKQFCPSIRIRSSIPHQLSPEDEEILDKLEISVKEARANIQRQSKGQDEATYARKIHPIASVVVNPLHLTRKKSSLWEALEALFTMECVVVTAYLEAVVPVLYSGYMLLMVHFPSAPYHAELTGITRESVGATVLSVFVFGLLQVSSFAVLAVVIKRNCGMRMIDHLAFVLETQMFLIQCKLMVWSMLTLCFRVTHFGKILV</sequence>
<evidence type="ECO:0000313" key="2">
    <source>
        <dbReference type="EMBL" id="EGZ14011.1"/>
    </source>
</evidence>
<dbReference type="AlphaFoldDB" id="G4ZRX4"/>
<evidence type="ECO:0000313" key="3">
    <source>
        <dbReference type="Proteomes" id="UP000002640"/>
    </source>
</evidence>
<dbReference type="OMA" id="FTIECTI"/>
<keyword evidence="1" id="KW-1133">Transmembrane helix</keyword>